<protein>
    <recommendedName>
        <fullName evidence="10">Hexosyltransferase</fullName>
        <ecNumber evidence="10">2.4.1.-</ecNumber>
    </recommendedName>
</protein>
<keyword evidence="7" id="KW-1133">Transmembrane helix</keyword>
<dbReference type="GO" id="GO:0016758">
    <property type="term" value="F:hexosyltransferase activity"/>
    <property type="evidence" value="ECO:0007669"/>
    <property type="project" value="InterPro"/>
</dbReference>
<evidence type="ECO:0000256" key="4">
    <source>
        <dbReference type="ARBA" id="ARBA00022679"/>
    </source>
</evidence>
<keyword evidence="4" id="KW-0808">Transferase</keyword>
<name>A0A7E4VP84_PANRE</name>
<keyword evidence="3 10" id="KW-0328">Glycosyltransferase</keyword>
<reference evidence="12" key="2">
    <citation type="submission" date="2020-10" db="UniProtKB">
        <authorList>
            <consortium name="WormBaseParasite"/>
        </authorList>
    </citation>
    <scope>IDENTIFICATION</scope>
</reference>
<organism evidence="11 12">
    <name type="scientific">Panagrellus redivivus</name>
    <name type="common">Microworm</name>
    <dbReference type="NCBI Taxonomy" id="6233"/>
    <lineage>
        <taxon>Eukaryota</taxon>
        <taxon>Metazoa</taxon>
        <taxon>Ecdysozoa</taxon>
        <taxon>Nematoda</taxon>
        <taxon>Chromadorea</taxon>
        <taxon>Rhabditida</taxon>
        <taxon>Tylenchina</taxon>
        <taxon>Panagrolaimomorpha</taxon>
        <taxon>Panagrolaimoidea</taxon>
        <taxon>Panagrolaimidae</taxon>
        <taxon>Panagrellus</taxon>
    </lineage>
</organism>
<dbReference type="PANTHER" id="PTHR11214:SF3">
    <property type="entry name" value="BETA-1,3-GALACTOSYLTRANSFERASE 6"/>
    <property type="match status" value="1"/>
</dbReference>
<evidence type="ECO:0000313" key="12">
    <source>
        <dbReference type="WBParaSite" id="Pan_g23281.t1"/>
    </source>
</evidence>
<accession>A0A7E4VP84</accession>
<evidence type="ECO:0000256" key="9">
    <source>
        <dbReference type="ARBA" id="ARBA00023136"/>
    </source>
</evidence>
<keyword evidence="6" id="KW-0735">Signal-anchor</keyword>
<evidence type="ECO:0000256" key="1">
    <source>
        <dbReference type="ARBA" id="ARBA00004323"/>
    </source>
</evidence>
<comment type="subcellular location">
    <subcellularLocation>
        <location evidence="1 10">Golgi apparatus membrane</location>
        <topology evidence="1 10">Single-pass type II membrane protein</topology>
    </subcellularLocation>
</comment>
<evidence type="ECO:0000256" key="5">
    <source>
        <dbReference type="ARBA" id="ARBA00022692"/>
    </source>
</evidence>
<dbReference type="GO" id="GO:0000139">
    <property type="term" value="C:Golgi membrane"/>
    <property type="evidence" value="ECO:0007669"/>
    <property type="project" value="UniProtKB-SubCell"/>
</dbReference>
<dbReference type="Pfam" id="PF01762">
    <property type="entry name" value="Galactosyl_T"/>
    <property type="match status" value="1"/>
</dbReference>
<proteinExistence type="inferred from homology"/>
<dbReference type="GO" id="GO:0006493">
    <property type="term" value="P:protein O-linked glycosylation"/>
    <property type="evidence" value="ECO:0007669"/>
    <property type="project" value="TreeGrafter"/>
</dbReference>
<evidence type="ECO:0000313" key="11">
    <source>
        <dbReference type="Proteomes" id="UP000492821"/>
    </source>
</evidence>
<keyword evidence="9" id="KW-0472">Membrane</keyword>
<keyword evidence="8 10" id="KW-0333">Golgi apparatus</keyword>
<dbReference type="EC" id="2.4.1.-" evidence="10"/>
<reference evidence="11" key="1">
    <citation type="journal article" date="2013" name="Genetics">
        <title>The draft genome and transcriptome of Panagrellus redivivus are shaped by the harsh demands of a free-living lifestyle.</title>
        <authorList>
            <person name="Srinivasan J."/>
            <person name="Dillman A.R."/>
            <person name="Macchietto M.G."/>
            <person name="Heikkinen L."/>
            <person name="Lakso M."/>
            <person name="Fracchia K.M."/>
            <person name="Antoshechkin I."/>
            <person name="Mortazavi A."/>
            <person name="Wong G."/>
            <person name="Sternberg P.W."/>
        </authorList>
    </citation>
    <scope>NUCLEOTIDE SEQUENCE [LARGE SCALE GENOMIC DNA]</scope>
    <source>
        <strain evidence="11">MT8872</strain>
    </source>
</reference>
<dbReference type="Gene3D" id="3.90.550.50">
    <property type="match status" value="1"/>
</dbReference>
<keyword evidence="5" id="KW-0812">Transmembrane</keyword>
<dbReference type="PANTHER" id="PTHR11214">
    <property type="entry name" value="BETA-1,3-N-ACETYLGLUCOSAMINYLTRANSFERASE"/>
    <property type="match status" value="1"/>
</dbReference>
<evidence type="ECO:0000256" key="3">
    <source>
        <dbReference type="ARBA" id="ARBA00022676"/>
    </source>
</evidence>
<evidence type="ECO:0000256" key="6">
    <source>
        <dbReference type="ARBA" id="ARBA00022968"/>
    </source>
</evidence>
<keyword evidence="11" id="KW-1185">Reference proteome</keyword>
<evidence type="ECO:0000256" key="8">
    <source>
        <dbReference type="ARBA" id="ARBA00023034"/>
    </source>
</evidence>
<dbReference type="InterPro" id="IPR002659">
    <property type="entry name" value="Glyco_trans_31"/>
</dbReference>
<evidence type="ECO:0000256" key="10">
    <source>
        <dbReference type="RuleBase" id="RU363063"/>
    </source>
</evidence>
<evidence type="ECO:0000256" key="2">
    <source>
        <dbReference type="ARBA" id="ARBA00008661"/>
    </source>
</evidence>
<dbReference type="AlphaFoldDB" id="A0A7E4VP84"/>
<sequence length="399" mass="45193">MRFDIFSIQPKCITSLFLALLLFTLHLNFAVVTLGVGDEKTVSFTGDMLYVHVENPKNRDSERYTICFKSYPNAVGEHCPLGYGSLYYYSWNGNPRATFRITRRGSLDRSNLKIEGGVVFNVDGSVTLKVTELPHGSIVKLSNANEIIPTTTTEKTSTVTVPESSEIAYHFIVGFTPDSTVRQSLKQENSKYGDIVFMDIVDDYNNLSLKTGALMQWQQKHCPNVNYLVKADDDIAVDLDRLLHFMRTDFDKTASVYNAAIFGLVWQRAEPNRDPESKWYVPHVAWRKHYYPDYCNGPMYVLTNTAVEGILQSLSKAHLMNIEDVLYTGIAAEIAGIARFNRRQIFGQGRSLDRYHACDSFGVPYVSSLYDFKLGPYYNPTMPNVISRAVESLHSVQCE</sequence>
<evidence type="ECO:0000256" key="7">
    <source>
        <dbReference type="ARBA" id="ARBA00022989"/>
    </source>
</evidence>
<dbReference type="WBParaSite" id="Pan_g23281.t1">
    <property type="protein sequence ID" value="Pan_g23281.t1"/>
    <property type="gene ID" value="Pan_g23281"/>
</dbReference>
<dbReference type="Proteomes" id="UP000492821">
    <property type="component" value="Unassembled WGS sequence"/>
</dbReference>
<comment type="similarity">
    <text evidence="2 10">Belongs to the glycosyltransferase 31 family.</text>
</comment>